<dbReference type="EMBL" id="ML732976">
    <property type="protein sequence ID" value="KAB8266436.1"/>
    <property type="molecule type" value="Genomic_DNA"/>
</dbReference>
<keyword evidence="1" id="KW-0472">Membrane</keyword>
<evidence type="ECO:0000313" key="2">
    <source>
        <dbReference type="EMBL" id="KAB8266436.1"/>
    </source>
</evidence>
<keyword evidence="1" id="KW-1133">Transmembrane helix</keyword>
<keyword evidence="3" id="KW-1185">Reference proteome</keyword>
<keyword evidence="1" id="KW-0812">Transmembrane</keyword>
<dbReference type="Proteomes" id="UP000326289">
    <property type="component" value="Unassembled WGS sequence"/>
</dbReference>
<protein>
    <submittedName>
        <fullName evidence="2">Uncharacterized protein</fullName>
    </submittedName>
</protein>
<proteinExistence type="predicted"/>
<evidence type="ECO:0000256" key="1">
    <source>
        <dbReference type="SAM" id="Phobius"/>
    </source>
</evidence>
<accession>A0A5N6IJ95</accession>
<reference evidence="2 3" key="1">
    <citation type="submission" date="2019-04" db="EMBL/GenBank/DDBJ databases">
        <title>Fungal friends and foes A comparative genomics study of 23 Aspergillus species from section Flavi.</title>
        <authorList>
            <consortium name="DOE Joint Genome Institute"/>
            <person name="Kjaerbolling I."/>
            <person name="Vesth T.C."/>
            <person name="Frisvad J.C."/>
            <person name="Nybo J.L."/>
            <person name="Theobald S."/>
            <person name="Kildgaard S."/>
            <person name="Petersen T.I."/>
            <person name="Kuo A."/>
            <person name="Sato A."/>
            <person name="Lyhne E.K."/>
            <person name="Kogle M.E."/>
            <person name="Wiebenga A."/>
            <person name="Kun R.S."/>
            <person name="Lubbers R.J."/>
            <person name="Makela M.R."/>
            <person name="Barry K."/>
            <person name="Chovatia M."/>
            <person name="Clum A."/>
            <person name="Daum C."/>
            <person name="Haridas S."/>
            <person name="He G."/>
            <person name="LaButti K."/>
            <person name="Lipzen A."/>
            <person name="Mondo S."/>
            <person name="Pangilinan J."/>
            <person name="Riley R."/>
            <person name="Salamov A."/>
            <person name="Simmons B.A."/>
            <person name="Magnuson J.K."/>
            <person name="Henrissat B."/>
            <person name="Mortensen U.H."/>
            <person name="Larsen T.O."/>
            <person name="De vries R.P."/>
            <person name="Grigoriev I.V."/>
            <person name="Machida M."/>
            <person name="Baker S.E."/>
            <person name="Andersen M.R."/>
        </authorList>
    </citation>
    <scope>NUCLEOTIDE SEQUENCE [LARGE SCALE GENOMIC DNA]</scope>
    <source>
        <strain evidence="2 3">CBS 117635</strain>
    </source>
</reference>
<organism evidence="2 3">
    <name type="scientific">Aspergillus minisclerotigenes</name>
    <dbReference type="NCBI Taxonomy" id="656917"/>
    <lineage>
        <taxon>Eukaryota</taxon>
        <taxon>Fungi</taxon>
        <taxon>Dikarya</taxon>
        <taxon>Ascomycota</taxon>
        <taxon>Pezizomycotina</taxon>
        <taxon>Eurotiomycetes</taxon>
        <taxon>Eurotiomycetidae</taxon>
        <taxon>Eurotiales</taxon>
        <taxon>Aspergillaceae</taxon>
        <taxon>Aspergillus</taxon>
        <taxon>Aspergillus subgen. Circumdati</taxon>
    </lineage>
</organism>
<name>A0A5N6IJ95_9EURO</name>
<evidence type="ECO:0000313" key="3">
    <source>
        <dbReference type="Proteomes" id="UP000326289"/>
    </source>
</evidence>
<feature type="transmembrane region" description="Helical" evidence="1">
    <location>
        <begin position="21"/>
        <end position="44"/>
    </location>
</feature>
<sequence>MASATTANHAMSVAKMRVSHVVAAVVYFGTSAGVATTLVSDIAVRRGTLLLSWNETIK</sequence>
<gene>
    <name evidence="2" type="ORF">BDV30DRAFT_245241</name>
</gene>
<dbReference type="AlphaFoldDB" id="A0A5N6IJ95"/>